<reference evidence="1" key="1">
    <citation type="submission" date="2021-01" db="EMBL/GenBank/DDBJ databases">
        <title>Whole genome shotgun sequence of Acrocarpospora phusangensis NBRC 108782.</title>
        <authorList>
            <person name="Komaki H."/>
            <person name="Tamura T."/>
        </authorList>
    </citation>
    <scope>NUCLEOTIDE SEQUENCE</scope>
    <source>
        <strain evidence="1">NBRC 108782</strain>
    </source>
</reference>
<keyword evidence="2" id="KW-1185">Reference proteome</keyword>
<proteinExistence type="predicted"/>
<dbReference type="EMBL" id="BOOA01000092">
    <property type="protein sequence ID" value="GIH28721.1"/>
    <property type="molecule type" value="Genomic_DNA"/>
</dbReference>
<gene>
    <name evidence="1" type="ORF">Aph01nite_70310</name>
</gene>
<evidence type="ECO:0000313" key="1">
    <source>
        <dbReference type="EMBL" id="GIH28721.1"/>
    </source>
</evidence>
<organism evidence="1 2">
    <name type="scientific">Acrocarpospora phusangensis</name>
    <dbReference type="NCBI Taxonomy" id="1070424"/>
    <lineage>
        <taxon>Bacteria</taxon>
        <taxon>Bacillati</taxon>
        <taxon>Actinomycetota</taxon>
        <taxon>Actinomycetes</taxon>
        <taxon>Streptosporangiales</taxon>
        <taxon>Streptosporangiaceae</taxon>
        <taxon>Acrocarpospora</taxon>
    </lineage>
</organism>
<dbReference type="Proteomes" id="UP000640052">
    <property type="component" value="Unassembled WGS sequence"/>
</dbReference>
<sequence>MMVVMSDVEDVWARILTYAGQEFRTVTGLPFTYEVPGNYLRVSRTNRNLSRANFEKAIELMPAEGPGELRGRQGASYTWAILMDSRIRADGW</sequence>
<comment type="caution">
    <text evidence="1">The sequence shown here is derived from an EMBL/GenBank/DDBJ whole genome shotgun (WGS) entry which is preliminary data.</text>
</comment>
<accession>A0A919QH65</accession>
<protein>
    <submittedName>
        <fullName evidence="1">Uncharacterized protein</fullName>
    </submittedName>
</protein>
<name>A0A919QH65_9ACTN</name>
<evidence type="ECO:0000313" key="2">
    <source>
        <dbReference type="Proteomes" id="UP000640052"/>
    </source>
</evidence>
<dbReference type="AlphaFoldDB" id="A0A919QH65"/>